<keyword evidence="2" id="KW-1185">Reference proteome</keyword>
<dbReference type="Proteomes" id="UP000283805">
    <property type="component" value="Unassembled WGS sequence"/>
</dbReference>
<dbReference type="AlphaFoldDB" id="A0A3R7EBQ5"/>
<gene>
    <name evidence="1" type="ORF">ATJ93_4600</name>
</gene>
<comment type="caution">
    <text evidence="1">The sequence shown here is derived from an EMBL/GenBank/DDBJ whole genome shotgun (WGS) entry which is preliminary data.</text>
</comment>
<protein>
    <submittedName>
        <fullName evidence="1">Uncharacterized protein</fullName>
    </submittedName>
</protein>
<accession>A0A3R7EBQ5</accession>
<evidence type="ECO:0000313" key="1">
    <source>
        <dbReference type="EMBL" id="RKD86273.1"/>
    </source>
</evidence>
<proteinExistence type="predicted"/>
<dbReference type="EMBL" id="RAPO01000009">
    <property type="protein sequence ID" value="RKD86273.1"/>
    <property type="molecule type" value="Genomic_DNA"/>
</dbReference>
<sequence>MVIFYYRFYRTLSTHLYRSVMSINKPWDG</sequence>
<name>A0A3R7EBQ5_9EURY</name>
<organism evidence="1 2">
    <name type="scientific">Halopiger aswanensis</name>
    <dbReference type="NCBI Taxonomy" id="148449"/>
    <lineage>
        <taxon>Archaea</taxon>
        <taxon>Methanobacteriati</taxon>
        <taxon>Methanobacteriota</taxon>
        <taxon>Stenosarchaea group</taxon>
        <taxon>Halobacteria</taxon>
        <taxon>Halobacteriales</taxon>
        <taxon>Natrialbaceae</taxon>
        <taxon>Halopiger</taxon>
    </lineage>
</organism>
<evidence type="ECO:0000313" key="2">
    <source>
        <dbReference type="Proteomes" id="UP000283805"/>
    </source>
</evidence>
<reference evidence="1 2" key="1">
    <citation type="submission" date="2018-09" db="EMBL/GenBank/DDBJ databases">
        <title>Genomic Encyclopedia of Archaeal and Bacterial Type Strains, Phase II (KMG-II): from individual species to whole genera.</title>
        <authorList>
            <person name="Goeker M."/>
        </authorList>
    </citation>
    <scope>NUCLEOTIDE SEQUENCE [LARGE SCALE GENOMIC DNA]</scope>
    <source>
        <strain evidence="1 2">DSM 13151</strain>
    </source>
</reference>